<dbReference type="AlphaFoldDB" id="A0A7K1SD75"/>
<dbReference type="RefSeq" id="WP_157586245.1">
    <property type="nucleotide sequence ID" value="NZ_WPIN01000005.1"/>
</dbReference>
<gene>
    <name evidence="1" type="ORF">GO755_16395</name>
</gene>
<accession>A0A7K1SD75</accession>
<protein>
    <submittedName>
        <fullName evidence="1">Uncharacterized protein</fullName>
    </submittedName>
</protein>
<dbReference type="EMBL" id="WPIN01000005">
    <property type="protein sequence ID" value="MVM31628.1"/>
    <property type="molecule type" value="Genomic_DNA"/>
</dbReference>
<evidence type="ECO:0000313" key="2">
    <source>
        <dbReference type="Proteomes" id="UP000436006"/>
    </source>
</evidence>
<proteinExistence type="predicted"/>
<keyword evidence="2" id="KW-1185">Reference proteome</keyword>
<reference evidence="1 2" key="1">
    <citation type="submission" date="2019-12" db="EMBL/GenBank/DDBJ databases">
        <title>Spirosoma sp. HMF4905 genome sequencing and assembly.</title>
        <authorList>
            <person name="Kang H."/>
            <person name="Cha I."/>
            <person name="Kim H."/>
            <person name="Joh K."/>
        </authorList>
    </citation>
    <scope>NUCLEOTIDE SEQUENCE [LARGE SCALE GENOMIC DNA]</scope>
    <source>
        <strain evidence="1 2">HMF4905</strain>
    </source>
</reference>
<name>A0A7K1SD75_9BACT</name>
<comment type="caution">
    <text evidence="1">The sequence shown here is derived from an EMBL/GenBank/DDBJ whole genome shotgun (WGS) entry which is preliminary data.</text>
</comment>
<evidence type="ECO:0000313" key="1">
    <source>
        <dbReference type="EMBL" id="MVM31628.1"/>
    </source>
</evidence>
<sequence length="259" mass="30299">MSHEILNTFIERDSIDYSKRYRFNPDEDGRCNTSRKGQLVLHRRLVNAVLGINFPKTNLKVVEQIEKNGQLCGLIIQPVIEPQAERITIYRFKYGAILALDTLLSKLNLNYKRFQYSFISELITLDDRSFGIRLTLEETKSWPEYLDTNTESAILLPKNVVEHTDPYINYLISTWTLENELNYGQLKNKEEQIQSLFSKLLDVKDGLKAQTNNLDFYDNLSDFSLSLNYILFQNEYSENILGLIAFIAKMKEFFDKDKH</sequence>
<dbReference type="Proteomes" id="UP000436006">
    <property type="component" value="Unassembled WGS sequence"/>
</dbReference>
<organism evidence="1 2">
    <name type="scientific">Spirosoma arboris</name>
    <dbReference type="NCBI Taxonomy" id="2682092"/>
    <lineage>
        <taxon>Bacteria</taxon>
        <taxon>Pseudomonadati</taxon>
        <taxon>Bacteroidota</taxon>
        <taxon>Cytophagia</taxon>
        <taxon>Cytophagales</taxon>
        <taxon>Cytophagaceae</taxon>
        <taxon>Spirosoma</taxon>
    </lineage>
</organism>